<dbReference type="EMBL" id="AAXW01000069">
    <property type="protein sequence ID" value="EAZ88726.1"/>
    <property type="molecule type" value="Genomic_DNA"/>
</dbReference>
<evidence type="ECO:0000313" key="2">
    <source>
        <dbReference type="EMBL" id="EAZ88726.1"/>
    </source>
</evidence>
<organism evidence="2 3">
    <name type="scientific">Crocosphaera chwakensis CCY0110</name>
    <dbReference type="NCBI Taxonomy" id="391612"/>
    <lineage>
        <taxon>Bacteria</taxon>
        <taxon>Bacillati</taxon>
        <taxon>Cyanobacteriota</taxon>
        <taxon>Cyanophyceae</taxon>
        <taxon>Oscillatoriophycideae</taxon>
        <taxon>Chroococcales</taxon>
        <taxon>Aphanothecaceae</taxon>
        <taxon>Crocosphaera</taxon>
        <taxon>Crocosphaera chwakensis</taxon>
    </lineage>
</organism>
<accession>A3IXS3</accession>
<keyword evidence="3" id="KW-1185">Reference proteome</keyword>
<comment type="caution">
    <text evidence="2">The sequence shown here is derived from an EMBL/GenBank/DDBJ whole genome shotgun (WGS) entry which is preliminary data.</text>
</comment>
<dbReference type="Proteomes" id="UP000003781">
    <property type="component" value="Unassembled WGS sequence"/>
</dbReference>
<name>A3IXS3_9CHRO</name>
<gene>
    <name evidence="2" type="ORF">CY0110_01165</name>
</gene>
<evidence type="ECO:0000256" key="1">
    <source>
        <dbReference type="SAM" id="SignalP"/>
    </source>
</evidence>
<reference evidence="2 3" key="1">
    <citation type="submission" date="2007-03" db="EMBL/GenBank/DDBJ databases">
        <authorList>
            <person name="Stal L."/>
            <person name="Ferriera S."/>
            <person name="Johnson J."/>
            <person name="Kravitz S."/>
            <person name="Beeson K."/>
            <person name="Sutton G."/>
            <person name="Rogers Y.-H."/>
            <person name="Friedman R."/>
            <person name="Frazier M."/>
            <person name="Venter J.C."/>
        </authorList>
    </citation>
    <scope>NUCLEOTIDE SEQUENCE [LARGE SCALE GENOMIC DNA]</scope>
    <source>
        <strain evidence="2 3">CCY0110</strain>
    </source>
</reference>
<proteinExistence type="predicted"/>
<feature type="signal peptide" evidence="1">
    <location>
        <begin position="1"/>
        <end position="28"/>
    </location>
</feature>
<feature type="chain" id="PRO_5002654000" evidence="1">
    <location>
        <begin position="29"/>
        <end position="170"/>
    </location>
</feature>
<keyword evidence="1" id="KW-0732">Signal</keyword>
<protein>
    <submittedName>
        <fullName evidence="2">Uncharacterized protein</fullName>
    </submittedName>
</protein>
<evidence type="ECO:0000313" key="3">
    <source>
        <dbReference type="Proteomes" id="UP000003781"/>
    </source>
</evidence>
<sequence length="170" mass="18848">MKLNAKSLIFKALLGISVIACTVVPAKAGFFDGTIFENTFVDPSTWVPSAPSTETDSGSHFAVQSKYDVVVENVMANWTLTCDTPNTYFQIEPNDNGRSLQLHEGDRVNCSFSYEDMNMEDPYEDEYIGGITFSVYSSGTYLLEVNINDYSSALIEFPSGQIEELGYLLN</sequence>
<dbReference type="AlphaFoldDB" id="A3IXS3"/>
<dbReference type="RefSeq" id="WP_008278183.1">
    <property type="nucleotide sequence ID" value="NZ_AAXW01000069.1"/>
</dbReference>